<keyword evidence="3" id="KW-1185">Reference proteome</keyword>
<accession>A0A543AGG3</accession>
<dbReference type="RefSeq" id="WP_141867416.1">
    <property type="nucleotide sequence ID" value="NZ_BAABAN010000001.1"/>
</dbReference>
<reference evidence="2 3" key="1">
    <citation type="submission" date="2019-06" db="EMBL/GenBank/DDBJ databases">
        <title>Sequencing the genomes of 1000 actinobacteria strains.</title>
        <authorList>
            <person name="Klenk H.-P."/>
        </authorList>
    </citation>
    <scope>NUCLEOTIDE SEQUENCE [LARGE SCALE GENOMIC DNA]</scope>
    <source>
        <strain evidence="2 3">DSM 24083</strain>
    </source>
</reference>
<proteinExistence type="predicted"/>
<dbReference type="AlphaFoldDB" id="A0A543AGG3"/>
<organism evidence="2 3">
    <name type="scientific">Enteractinococcus coprophilus</name>
    <dbReference type="NCBI Taxonomy" id="1027633"/>
    <lineage>
        <taxon>Bacteria</taxon>
        <taxon>Bacillati</taxon>
        <taxon>Actinomycetota</taxon>
        <taxon>Actinomycetes</taxon>
        <taxon>Micrococcales</taxon>
        <taxon>Micrococcaceae</taxon>
    </lineage>
</organism>
<evidence type="ECO:0000313" key="2">
    <source>
        <dbReference type="EMBL" id="TQL71660.1"/>
    </source>
</evidence>
<evidence type="ECO:0000256" key="1">
    <source>
        <dbReference type="SAM" id="Phobius"/>
    </source>
</evidence>
<feature type="transmembrane region" description="Helical" evidence="1">
    <location>
        <begin position="21"/>
        <end position="43"/>
    </location>
</feature>
<keyword evidence="1" id="KW-0812">Transmembrane</keyword>
<dbReference type="OrthoDB" id="4772924at2"/>
<dbReference type="Proteomes" id="UP000319746">
    <property type="component" value="Unassembled WGS sequence"/>
</dbReference>
<keyword evidence="1" id="KW-1133">Transmembrane helix</keyword>
<dbReference type="EMBL" id="VFOU01000003">
    <property type="protein sequence ID" value="TQL71660.1"/>
    <property type="molecule type" value="Genomic_DNA"/>
</dbReference>
<protein>
    <submittedName>
        <fullName evidence="2">DUF218 domain-containing protein</fullName>
    </submittedName>
</protein>
<comment type="caution">
    <text evidence="2">The sequence shown here is derived from an EMBL/GenBank/DDBJ whole genome shotgun (WGS) entry which is preliminary data.</text>
</comment>
<keyword evidence="1" id="KW-0472">Membrane</keyword>
<name>A0A543AGG3_9MICC</name>
<gene>
    <name evidence="2" type="ORF">FB556_2150</name>
</gene>
<evidence type="ECO:0000313" key="3">
    <source>
        <dbReference type="Proteomes" id="UP000319746"/>
    </source>
</evidence>
<sequence>MTTPRSDQATRIGTTKVALKHVSLAIITLIAVWFLFLSGGVVFPPQGETEGQSDAIVSLAPQEHRLYTATQLVENGHIDTLVISHFAGQIAKRETGESTRQISVTDYCQEHADNGVTCFTPSEDATIGEAFAVRELATQESWDNLTVVTTREHAFRAHYIFEQCVGDDVEVNLVHADANLSIGQWVSHIVYENAAFFKALWQTSTRC</sequence>